<feature type="transmembrane region" description="Helical" evidence="1">
    <location>
        <begin position="50"/>
        <end position="71"/>
    </location>
</feature>
<proteinExistence type="predicted"/>
<evidence type="ECO:0000313" key="2">
    <source>
        <dbReference type="EMBL" id="SVE27152.1"/>
    </source>
</evidence>
<name>A0A383C4M7_9ZZZZ</name>
<evidence type="ECO:0000256" key="1">
    <source>
        <dbReference type="SAM" id="Phobius"/>
    </source>
</evidence>
<keyword evidence="1" id="KW-0812">Transmembrane</keyword>
<dbReference type="AlphaFoldDB" id="A0A383C4M7"/>
<evidence type="ECO:0008006" key="3">
    <source>
        <dbReference type="Google" id="ProtNLM"/>
    </source>
</evidence>
<gene>
    <name evidence="2" type="ORF">METZ01_LOCUS480006</name>
</gene>
<sequence length="100" mass="11135">SLGDHGKIAELVHIWLGLIFMVVFPIYSWDHIRSHRQRLKIISRISISGGIQLMTGTGLIVTGIILLLYSADALPLPAEVHELLTYVLVGTLILHSRVTR</sequence>
<reference evidence="2" key="1">
    <citation type="submission" date="2018-05" db="EMBL/GenBank/DDBJ databases">
        <authorList>
            <person name="Lanie J.A."/>
            <person name="Ng W.-L."/>
            <person name="Kazmierczak K.M."/>
            <person name="Andrzejewski T.M."/>
            <person name="Davidsen T.M."/>
            <person name="Wayne K.J."/>
            <person name="Tettelin H."/>
            <person name="Glass J.I."/>
            <person name="Rusch D."/>
            <person name="Podicherti R."/>
            <person name="Tsui H.-C.T."/>
            <person name="Winkler M.E."/>
        </authorList>
    </citation>
    <scope>NUCLEOTIDE SEQUENCE</scope>
</reference>
<dbReference type="EMBL" id="UINC01205808">
    <property type="protein sequence ID" value="SVE27152.1"/>
    <property type="molecule type" value="Genomic_DNA"/>
</dbReference>
<organism evidence="2">
    <name type="scientific">marine metagenome</name>
    <dbReference type="NCBI Taxonomy" id="408172"/>
    <lineage>
        <taxon>unclassified sequences</taxon>
        <taxon>metagenomes</taxon>
        <taxon>ecological metagenomes</taxon>
    </lineage>
</organism>
<keyword evidence="1" id="KW-1133">Transmembrane helix</keyword>
<feature type="transmembrane region" description="Helical" evidence="1">
    <location>
        <begin position="12"/>
        <end position="29"/>
    </location>
</feature>
<protein>
    <recommendedName>
        <fullName evidence="3">Cytochrome b561 domain-containing protein</fullName>
    </recommendedName>
</protein>
<feature type="non-terminal residue" evidence="2">
    <location>
        <position position="1"/>
    </location>
</feature>
<accession>A0A383C4M7</accession>
<keyword evidence="1" id="KW-0472">Membrane</keyword>